<name>A0AAQ3RAV1_9PEZI</name>
<keyword evidence="3 6" id="KW-1133">Transmembrane helix</keyword>
<feature type="transmembrane region" description="Helical" evidence="6">
    <location>
        <begin position="280"/>
        <end position="300"/>
    </location>
</feature>
<evidence type="ECO:0000256" key="4">
    <source>
        <dbReference type="ARBA" id="ARBA00023136"/>
    </source>
</evidence>
<feature type="transmembrane region" description="Helical" evidence="6">
    <location>
        <begin position="186"/>
        <end position="209"/>
    </location>
</feature>
<sequence>MTEHESVERQPTLEQSDCLQKPPSKRHLEIEEDEDARIERLGRQRPEKLVSLWQEIGFVFSIIMAQALTEFFVSGFTVLLPTVADELHIPAASTTWPASAFSLVVSAFLIPFGRLSDIYGGFPMYVIGCSWYCLWSLIGGFSQNELMLDFVRAIQGLGPAAYLPASLTLLGNMYRPGPRKNMVFSLYGAMAVVGFFMGIFFAGVCGQYATWRWYFWIGAILIFITTVTAYFTIPSDVAEHKNSEAKMDWLGTISTSSGLILFVYAITASAHAPQGWKTPYILVTFLASIVILGIAFYIEGWIASHPLLPFEVFRIKYMRPFILGLVFAYGTLGIYLLYATLYIENIMGVSPMLLVAWYLPTAIGGTILAAVGGLVLHLIPGTYLCLITSIAIIIESLLFALAPQNAAYWAWIFPAMVCCTISIDLIFNATNIFLSTALPARQQGLAGALANVLLQLSIAVMLGFAEIVASGTAYRGERQSYKNVFWFELACGVASLVVFAGFVRIGRAKSALTADEKEARAAAIQQDTL</sequence>
<keyword evidence="9" id="KW-1185">Reference proteome</keyword>
<dbReference type="Pfam" id="PF07690">
    <property type="entry name" value="MFS_1"/>
    <property type="match status" value="1"/>
</dbReference>
<evidence type="ECO:0000313" key="9">
    <source>
        <dbReference type="Proteomes" id="UP001303373"/>
    </source>
</evidence>
<dbReference type="EMBL" id="CP138582">
    <property type="protein sequence ID" value="WPG99502.1"/>
    <property type="molecule type" value="Genomic_DNA"/>
</dbReference>
<evidence type="ECO:0000256" key="1">
    <source>
        <dbReference type="ARBA" id="ARBA00004141"/>
    </source>
</evidence>
<reference evidence="8 9" key="1">
    <citation type="submission" date="2023-11" db="EMBL/GenBank/DDBJ databases">
        <title>An acidophilic fungus is an integral part of prey digestion in a carnivorous sundew plant.</title>
        <authorList>
            <person name="Tsai I.J."/>
        </authorList>
    </citation>
    <scope>NUCLEOTIDE SEQUENCE [LARGE SCALE GENOMIC DNA]</scope>
    <source>
        <strain evidence="8">169a</strain>
    </source>
</reference>
<dbReference type="Gene3D" id="1.20.1250.20">
    <property type="entry name" value="MFS general substrate transporter like domains"/>
    <property type="match status" value="1"/>
</dbReference>
<comment type="subcellular location">
    <subcellularLocation>
        <location evidence="1">Membrane</location>
        <topology evidence="1">Multi-pass membrane protein</topology>
    </subcellularLocation>
</comment>
<feature type="transmembrane region" description="Helical" evidence="6">
    <location>
        <begin position="445"/>
        <end position="464"/>
    </location>
</feature>
<evidence type="ECO:0000259" key="7">
    <source>
        <dbReference type="PROSITE" id="PS50850"/>
    </source>
</evidence>
<keyword evidence="4 6" id="KW-0472">Membrane</keyword>
<protein>
    <submittedName>
        <fullName evidence="8">MFS multidrug transporter</fullName>
    </submittedName>
</protein>
<feature type="region of interest" description="Disordered" evidence="5">
    <location>
        <begin position="1"/>
        <end position="26"/>
    </location>
</feature>
<dbReference type="GO" id="GO:0016020">
    <property type="term" value="C:membrane"/>
    <property type="evidence" value="ECO:0007669"/>
    <property type="project" value="UniProtKB-SubCell"/>
</dbReference>
<dbReference type="InterPro" id="IPR011701">
    <property type="entry name" value="MFS"/>
</dbReference>
<keyword evidence="2 6" id="KW-0812">Transmembrane</keyword>
<evidence type="ECO:0000256" key="5">
    <source>
        <dbReference type="SAM" id="MobiDB-lite"/>
    </source>
</evidence>
<dbReference type="InterPro" id="IPR020846">
    <property type="entry name" value="MFS_dom"/>
</dbReference>
<feature type="transmembrane region" description="Helical" evidence="6">
    <location>
        <begin position="355"/>
        <end position="376"/>
    </location>
</feature>
<feature type="transmembrane region" description="Helical" evidence="6">
    <location>
        <begin position="122"/>
        <end position="141"/>
    </location>
</feature>
<evidence type="ECO:0000256" key="6">
    <source>
        <dbReference type="SAM" id="Phobius"/>
    </source>
</evidence>
<feature type="transmembrane region" description="Helical" evidence="6">
    <location>
        <begin position="215"/>
        <end position="237"/>
    </location>
</feature>
<dbReference type="PROSITE" id="PS50850">
    <property type="entry name" value="MFS"/>
    <property type="match status" value="1"/>
</dbReference>
<feature type="transmembrane region" description="Helical" evidence="6">
    <location>
        <begin position="89"/>
        <end position="110"/>
    </location>
</feature>
<feature type="transmembrane region" description="Helical" evidence="6">
    <location>
        <begin position="408"/>
        <end position="433"/>
    </location>
</feature>
<dbReference type="Proteomes" id="UP001303373">
    <property type="component" value="Chromosome 3"/>
</dbReference>
<proteinExistence type="predicted"/>
<dbReference type="GO" id="GO:0022857">
    <property type="term" value="F:transmembrane transporter activity"/>
    <property type="evidence" value="ECO:0007669"/>
    <property type="project" value="InterPro"/>
</dbReference>
<dbReference type="InterPro" id="IPR036259">
    <property type="entry name" value="MFS_trans_sf"/>
</dbReference>
<dbReference type="PANTHER" id="PTHR42718">
    <property type="entry name" value="MAJOR FACILITATOR SUPERFAMILY MULTIDRUG TRANSPORTER MFSC"/>
    <property type="match status" value="1"/>
</dbReference>
<organism evidence="8 9">
    <name type="scientific">Acrodontium crateriforme</name>
    <dbReference type="NCBI Taxonomy" id="150365"/>
    <lineage>
        <taxon>Eukaryota</taxon>
        <taxon>Fungi</taxon>
        <taxon>Dikarya</taxon>
        <taxon>Ascomycota</taxon>
        <taxon>Pezizomycotina</taxon>
        <taxon>Dothideomycetes</taxon>
        <taxon>Dothideomycetidae</taxon>
        <taxon>Mycosphaerellales</taxon>
        <taxon>Teratosphaeriaceae</taxon>
        <taxon>Acrodontium</taxon>
    </lineage>
</organism>
<feature type="transmembrane region" description="Helical" evidence="6">
    <location>
        <begin position="484"/>
        <end position="503"/>
    </location>
</feature>
<dbReference type="AlphaFoldDB" id="A0AAQ3RAV1"/>
<gene>
    <name evidence="8" type="ORF">R9X50_00231700</name>
</gene>
<feature type="transmembrane region" description="Helical" evidence="6">
    <location>
        <begin position="383"/>
        <end position="402"/>
    </location>
</feature>
<feature type="domain" description="Major facilitator superfamily (MFS) profile" evidence="7">
    <location>
        <begin position="58"/>
        <end position="507"/>
    </location>
</feature>
<feature type="transmembrane region" description="Helical" evidence="6">
    <location>
        <begin position="321"/>
        <end position="343"/>
    </location>
</feature>
<dbReference type="SUPFAM" id="SSF103473">
    <property type="entry name" value="MFS general substrate transporter"/>
    <property type="match status" value="1"/>
</dbReference>
<evidence type="ECO:0000256" key="2">
    <source>
        <dbReference type="ARBA" id="ARBA00022692"/>
    </source>
</evidence>
<dbReference type="Gene3D" id="1.20.1720.10">
    <property type="entry name" value="Multidrug resistance protein D"/>
    <property type="match status" value="1"/>
</dbReference>
<feature type="transmembrane region" description="Helical" evidence="6">
    <location>
        <begin position="49"/>
        <end position="69"/>
    </location>
</feature>
<dbReference type="PANTHER" id="PTHR42718:SF36">
    <property type="entry name" value="MULTIDRUG TRANSPORTER, PUTATIVE (AFU_ORTHOLOGUE AFUA_4G13820)-RELATED"/>
    <property type="match status" value="1"/>
</dbReference>
<accession>A0AAQ3RAV1</accession>
<evidence type="ECO:0000256" key="3">
    <source>
        <dbReference type="ARBA" id="ARBA00022989"/>
    </source>
</evidence>
<feature type="transmembrane region" description="Helical" evidence="6">
    <location>
        <begin position="249"/>
        <end position="268"/>
    </location>
</feature>
<dbReference type="CDD" id="cd17476">
    <property type="entry name" value="MFS_Amf1_MDR_like"/>
    <property type="match status" value="1"/>
</dbReference>
<evidence type="ECO:0000313" key="8">
    <source>
        <dbReference type="EMBL" id="WPG99502.1"/>
    </source>
</evidence>